<gene>
    <name evidence="2" type="ORF">CCGE525_00465</name>
</gene>
<accession>A0A387FE93</accession>
<proteinExistence type="predicted"/>
<dbReference type="KEGG" id="rjg:CCGE525_00465"/>
<dbReference type="OrthoDB" id="8404831at2"/>
<name>A0A387FE93_9HYPH</name>
<feature type="region of interest" description="Disordered" evidence="1">
    <location>
        <begin position="463"/>
        <end position="542"/>
    </location>
</feature>
<evidence type="ECO:0000313" key="3">
    <source>
        <dbReference type="Proteomes" id="UP000282195"/>
    </source>
</evidence>
<evidence type="ECO:0000256" key="1">
    <source>
        <dbReference type="SAM" id="MobiDB-lite"/>
    </source>
</evidence>
<dbReference type="Proteomes" id="UP000282195">
    <property type="component" value="Chromosome"/>
</dbReference>
<feature type="region of interest" description="Disordered" evidence="1">
    <location>
        <begin position="167"/>
        <end position="192"/>
    </location>
</feature>
<sequence length="556" mass="56882">MLSPVSAVSALSTAIEKPVIATAETSGVQTAATPLAVMSSAVNASVEGKLNMLLVAARERMFNSLLSVIDDASAALNVSRQPDESNAALAQRLTDTIRSLPPQQLATAQQLLDTQAKMPIALPLIAEALANPDGPEAVQIAINLETALTQEPDAALKAVVNSYGQNAGETETVGPQVPVPTQAGLKTTDAPTAATASLPSLPAQAAAPSSTAAATVASTSATQAPGETLAAAAQGQTVLLETASAEQVTPNQQPAQIPQALGALLVDASVGEVVHPQDAIPVQENPAPAGSGSPAASAETKLPTEIALIRSPVTPPPVPRDIQQIRADIKEGLQVVIGPPIDAAAPELLKIIEDNTSLVERVVAQALAANAGDPSQVASLPQTTNDATVRNLAAVMASQNSVPAEETSNAPAAALLSKSLADTLAAPAMNAPEAPTQMGAPVPLQGIPFAIAQYLPASLPVEEEELERVDRVDPADDEEHEQGQDGETAGDESEDDSQPAETHQPTAEASDEADAQAASSESAVAAQKPRALPAPAPRDPLHDHAFDFYRRMVGWE</sequence>
<dbReference type="EMBL" id="CP032694">
    <property type="protein sequence ID" value="AYG57470.1"/>
    <property type="molecule type" value="Genomic_DNA"/>
</dbReference>
<evidence type="ECO:0000313" key="2">
    <source>
        <dbReference type="EMBL" id="AYG57470.1"/>
    </source>
</evidence>
<keyword evidence="3" id="KW-1185">Reference proteome</keyword>
<protein>
    <submittedName>
        <fullName evidence="2">Uncharacterized protein</fullName>
    </submittedName>
</protein>
<feature type="compositionally biased region" description="Low complexity" evidence="1">
    <location>
        <begin position="515"/>
        <end position="531"/>
    </location>
</feature>
<dbReference type="AlphaFoldDB" id="A0A387FE93"/>
<feature type="compositionally biased region" description="Acidic residues" evidence="1">
    <location>
        <begin position="488"/>
        <end position="498"/>
    </location>
</feature>
<reference evidence="2 3" key="1">
    <citation type="submission" date="2018-10" db="EMBL/GenBank/DDBJ databases">
        <title>Rhizobium etli, R. leguminosarum and a new Rhizobium genospecies from Phaseolus dumosus.</title>
        <authorList>
            <person name="Ramirez-Puebla S.T."/>
            <person name="Rogel-Hernandez M.A."/>
            <person name="Guerrero G."/>
            <person name="Ormeno-Orrillo E."/>
            <person name="Martinez-Romero J.C."/>
            <person name="Negrete-Yankelevich S."/>
            <person name="Martinez-Romero E."/>
        </authorList>
    </citation>
    <scope>NUCLEOTIDE SEQUENCE [LARGE SCALE GENOMIC DNA]</scope>
    <source>
        <strain evidence="2 3">CCGE525</strain>
    </source>
</reference>
<dbReference type="RefSeq" id="WP_120702571.1">
    <property type="nucleotide sequence ID" value="NZ_CP032694.1"/>
</dbReference>
<organism evidence="2 3">
    <name type="scientific">Rhizobium jaguaris</name>
    <dbReference type="NCBI Taxonomy" id="1312183"/>
    <lineage>
        <taxon>Bacteria</taxon>
        <taxon>Pseudomonadati</taxon>
        <taxon>Pseudomonadota</taxon>
        <taxon>Alphaproteobacteria</taxon>
        <taxon>Hyphomicrobiales</taxon>
        <taxon>Rhizobiaceae</taxon>
        <taxon>Rhizobium/Agrobacterium group</taxon>
        <taxon>Rhizobium</taxon>
    </lineage>
</organism>